<keyword evidence="1" id="KW-1133">Transmembrane helix</keyword>
<comment type="caution">
    <text evidence="3">The sequence shown here is derived from an EMBL/GenBank/DDBJ whole genome shotgun (WGS) entry which is preliminary data.</text>
</comment>
<gene>
    <name evidence="3" type="ORF">NH26_09980</name>
</gene>
<keyword evidence="4" id="KW-1185">Reference proteome</keyword>
<evidence type="ECO:0000313" key="3">
    <source>
        <dbReference type="EMBL" id="OHX66664.1"/>
    </source>
</evidence>
<dbReference type="PANTHER" id="PTHR44119:SF1">
    <property type="entry name" value="MAGNESIUM-CHELATASE SUBUNIT CHLH, CHLOROPLASTIC"/>
    <property type="match status" value="1"/>
</dbReference>
<feature type="transmembrane region" description="Helical" evidence="1">
    <location>
        <begin position="12"/>
        <end position="30"/>
    </location>
</feature>
<evidence type="ECO:0000256" key="1">
    <source>
        <dbReference type="SAM" id="Phobius"/>
    </source>
</evidence>
<sequence>MKFIKENKKKILSFGGVFLATLLVYLYYATQVSVTQIAFIDFSEFQLSKINKVNDNDWIEINSLSKKDIDQASSYDVIYLFGRGLSLSADEQRSLMKAGHRGTKVYVYASNNDDYNRLSNIDSVSEIAIETYMDNGGEENYHQLLNFSRVNVDKKTWFLPQVKSPEIIPEDAYLSMGTTKAFTELNKVIADQKKNKTYVEGQPTVALLTSVPGPFNANPDHIFDLQKALFERGLNVITITSHRNRVKMMKETSPDLIVYLPHGRLAGHSREDVGKWLEESNIPVLSPLSIFQKKEDWENSQKGMSGGMLSMNVVLPELDGAVAPYAFAVEMKDESGFLKFKGMPERINRLADRCKNYITIKKKPKAEQKIAIYYFKGPGMNAMVASNLEVEQSLYNTLKMLKAQGFKVDNMPKDQKAFHQLIQKNGLVLGPYAKGKFDDFVKTADPVLVDTMSYNQWTSKDLTKSAYGEVVKKFGDAPGDYLSVKEKDNAYIAVSRLDFGNVVLLPQPMPGLGDDSFKLVHGAKAAPPHPYIASYLWTKNAFKADAIIHFGTHGSLEFTPGKQVGLSSNDWSDALIGNIPHFYVYTISNIGEGIIAKRRSYATTVTHLTAPFTEGDVHNELKILEEKLDKFYSVENPNLKSKYKKSVVELAKQMNIDEDLQLDFSGEVSDSSLFVISQYVEEIGNSKVANGLYSLGRLYSEKQLNETALLMSLDPIAYSLAQLDVADGIIDKKQAEDARYFDKYYRQPSKELLKKLLSNKVTLQQAQHQMIKKERLDKIEAWKEQESIAKAHAKKHQKKKVDGKSGASQIKKKLDIPKEELLKQRAAAQKKSAKARTKMLYTQNVQNVFTGLENLMKSKGNLKISTRQEQLSLVNGLRGGHILPTSGGDPIANAFAVPTGRNLYSIDAEATPSKESWELGKSLGKKLLEQHFAKNGVYPKKVSFTLWASSFIETEGATFAEILYLLGVEPVRGPYGKVMDVQLIPSEELNRPRVDVVVQTAGQFRDLAASRMFLINKAVKLAANADELVENFVKTGVADAERYLKEKGMSPQKAQRFAADRVFGGVNGNYGTNIMGLVEKGDRWESEDQIATTYINNMGAVYGEEDWGEFAEGIFEAALQNTDVVVQPRQSNTWGGLSLDHVYEFMGGLSMAVRHTTGKDPDAYFNDYRNANNVKIQGVKEALMVEARSTLLNPKYLKGMMKEGATSAENVAETIRNTYGWNVMKPKEIDNHLWDDLMDVLVEDKYNLNTQEFFERENPYALEEVTAVMLETIRKGYWKASKEQIEKLVEVHQEMIEKHNAGCSEFVCDNMKLKDFIVNNSTNQQLKESYQQQIAKVRELSTPQPTNVKEKKSIQLEKEVIQEENVDNSLKMEEGLTTTEIGVTLGVLLVILLLIGIYYKQK</sequence>
<reference evidence="3 4" key="1">
    <citation type="journal article" date="2012" name="Int. J. Syst. Evol. Microbiol.">
        <title>Flammeovirga pacifica sp. nov., isolated from deep-sea sediment.</title>
        <authorList>
            <person name="Xu H."/>
            <person name="Fu Y."/>
            <person name="Yang N."/>
            <person name="Ding Z."/>
            <person name="Lai Q."/>
            <person name="Zeng R."/>
        </authorList>
    </citation>
    <scope>NUCLEOTIDE SEQUENCE [LARGE SCALE GENOMIC DNA]</scope>
    <source>
        <strain evidence="4">DSM 24597 / LMG 26175 / WPAGA1</strain>
    </source>
</reference>
<keyword evidence="1" id="KW-0472">Membrane</keyword>
<accession>A0A1S1Z069</accession>
<dbReference type="EMBL" id="JRYR02000001">
    <property type="protein sequence ID" value="OHX66664.1"/>
    <property type="molecule type" value="Genomic_DNA"/>
</dbReference>
<dbReference type="STRING" id="915059.NH26_09980"/>
<dbReference type="RefSeq" id="WP_044227943.1">
    <property type="nucleotide sequence ID" value="NZ_JRYR02000001.1"/>
</dbReference>
<evidence type="ECO:0000259" key="2">
    <source>
        <dbReference type="Pfam" id="PF02514"/>
    </source>
</evidence>
<evidence type="ECO:0000313" key="4">
    <source>
        <dbReference type="Proteomes" id="UP000179797"/>
    </source>
</evidence>
<protein>
    <recommendedName>
        <fullName evidence="2">CobN/magnesium chelatase domain-containing protein</fullName>
    </recommendedName>
</protein>
<dbReference type="InterPro" id="IPR003672">
    <property type="entry name" value="CobN/Mg_chltase"/>
</dbReference>
<feature type="domain" description="CobN/magnesium chelatase" evidence="2">
    <location>
        <begin position="131"/>
        <end position="1285"/>
    </location>
</feature>
<dbReference type="Pfam" id="PF02514">
    <property type="entry name" value="CobN-Mg_chel"/>
    <property type="match status" value="1"/>
</dbReference>
<dbReference type="Proteomes" id="UP000179797">
    <property type="component" value="Unassembled WGS sequence"/>
</dbReference>
<dbReference type="PANTHER" id="PTHR44119">
    <property type="entry name" value="MAGNESIUM-CHELATASE SUBUNIT CHLH, CHLOROPLASTIC"/>
    <property type="match status" value="1"/>
</dbReference>
<feature type="transmembrane region" description="Helical" evidence="1">
    <location>
        <begin position="1381"/>
        <end position="1399"/>
    </location>
</feature>
<organism evidence="3 4">
    <name type="scientific">Flammeovirga pacifica</name>
    <dbReference type="NCBI Taxonomy" id="915059"/>
    <lineage>
        <taxon>Bacteria</taxon>
        <taxon>Pseudomonadati</taxon>
        <taxon>Bacteroidota</taxon>
        <taxon>Cytophagia</taxon>
        <taxon>Cytophagales</taxon>
        <taxon>Flammeovirgaceae</taxon>
        <taxon>Flammeovirga</taxon>
    </lineage>
</organism>
<proteinExistence type="predicted"/>
<keyword evidence="1" id="KW-0812">Transmembrane</keyword>
<name>A0A1S1Z069_FLAPC</name>
<dbReference type="OrthoDB" id="9757976at2"/>
<dbReference type="CDD" id="cd10150">
    <property type="entry name" value="CobN_like"/>
    <property type="match status" value="1"/>
</dbReference>